<keyword evidence="1" id="KW-1133">Transmembrane helix</keyword>
<feature type="domain" description="Heparan-alpha-glucosaminide N-acetyltransferase catalytic" evidence="3">
    <location>
        <begin position="23"/>
        <end position="220"/>
    </location>
</feature>
<dbReference type="Pfam" id="PF07786">
    <property type="entry name" value="HGSNAT_cat"/>
    <property type="match status" value="1"/>
</dbReference>
<keyword evidence="1" id="KW-0812">Transmembrane</keyword>
<dbReference type="Proteomes" id="UP001501231">
    <property type="component" value="Unassembled WGS sequence"/>
</dbReference>
<dbReference type="PANTHER" id="PTHR30590">
    <property type="entry name" value="INNER MEMBRANE PROTEIN"/>
    <property type="match status" value="1"/>
</dbReference>
<comment type="caution">
    <text evidence="4">The sequence shown here is derived from an EMBL/GenBank/DDBJ whole genome shotgun (WGS) entry which is preliminary data.</text>
</comment>
<name>A0ABN3JX30_9ACTN</name>
<proteinExistence type="predicted"/>
<feature type="transmembrane region" description="Helical" evidence="1">
    <location>
        <begin position="228"/>
        <end position="249"/>
    </location>
</feature>
<keyword evidence="1" id="KW-0472">Membrane</keyword>
<feature type="transmembrane region" description="Helical" evidence="1">
    <location>
        <begin position="330"/>
        <end position="354"/>
    </location>
</feature>
<keyword evidence="5" id="KW-1185">Reference proteome</keyword>
<evidence type="ECO:0000313" key="5">
    <source>
        <dbReference type="Proteomes" id="UP001501231"/>
    </source>
</evidence>
<evidence type="ECO:0000256" key="1">
    <source>
        <dbReference type="SAM" id="Phobius"/>
    </source>
</evidence>
<dbReference type="InterPro" id="IPR007349">
    <property type="entry name" value="DUF418"/>
</dbReference>
<feature type="transmembrane region" description="Helical" evidence="1">
    <location>
        <begin position="64"/>
        <end position="82"/>
    </location>
</feature>
<feature type="transmembrane region" description="Helical" evidence="1">
    <location>
        <begin position="299"/>
        <end position="318"/>
    </location>
</feature>
<feature type="transmembrane region" description="Helical" evidence="1">
    <location>
        <begin position="360"/>
        <end position="381"/>
    </location>
</feature>
<organism evidence="4 5">
    <name type="scientific">Actinomadura vinacea</name>
    <dbReference type="NCBI Taxonomy" id="115336"/>
    <lineage>
        <taxon>Bacteria</taxon>
        <taxon>Bacillati</taxon>
        <taxon>Actinomycetota</taxon>
        <taxon>Actinomycetes</taxon>
        <taxon>Streptosporangiales</taxon>
        <taxon>Thermomonosporaceae</taxon>
        <taxon>Actinomadura</taxon>
    </lineage>
</organism>
<feature type="transmembrane region" description="Helical" evidence="1">
    <location>
        <begin position="144"/>
        <end position="166"/>
    </location>
</feature>
<evidence type="ECO:0000259" key="3">
    <source>
        <dbReference type="Pfam" id="PF07786"/>
    </source>
</evidence>
<dbReference type="PANTHER" id="PTHR30590:SF3">
    <property type="entry name" value="HYPOTHETICAL MEMBRANE SPANNING PROTEIN"/>
    <property type="match status" value="1"/>
</dbReference>
<protein>
    <submittedName>
        <fullName evidence="4">Heparan-alpha-glucosaminide N-acetyltransferase domain-containing protein</fullName>
    </submittedName>
</protein>
<dbReference type="EMBL" id="BAAARW010000024">
    <property type="protein sequence ID" value="GAA2440215.1"/>
    <property type="molecule type" value="Genomic_DNA"/>
</dbReference>
<reference evidence="4 5" key="1">
    <citation type="journal article" date="2019" name="Int. J. Syst. Evol. Microbiol.">
        <title>The Global Catalogue of Microorganisms (GCM) 10K type strain sequencing project: providing services to taxonomists for standard genome sequencing and annotation.</title>
        <authorList>
            <consortium name="The Broad Institute Genomics Platform"/>
            <consortium name="The Broad Institute Genome Sequencing Center for Infectious Disease"/>
            <person name="Wu L."/>
            <person name="Ma J."/>
        </authorList>
    </citation>
    <scope>NUCLEOTIDE SEQUENCE [LARGE SCALE GENOMIC DNA]</scope>
    <source>
        <strain evidence="4 5">JCM 3325</strain>
    </source>
</reference>
<dbReference type="InterPro" id="IPR052529">
    <property type="entry name" value="Bact_Transport_Assoc"/>
</dbReference>
<accession>A0ABN3JX30</accession>
<sequence>MPARPVTPPAVPAASRAAPPEGRLLGLDLARGLAVLGMFAAHIGPDIVDGDAGGAVNQLTHGRSAALFALLAGVSVVIISGRRRPKSGREGRRARAKIAIRGVALVALGTAVAMLPSPVDVIIAYYGLCFLLALPLARLPAKTLAVIAAFLAVAGPLVSFGVRALVEHRSWEHAVTAFDPIERLSGEGVVDLLLTGPYPAMTWMPYVVAGMALGRLDLMSGRVRRRLAVAGPALAVFGYGASCLVFHLLPGVRAAVGDSGWFDSGPVTWWVGPETGTVSTRAPALLLVAAPHSGTPLEILGNVGVAITIVVCALAVVTAAEARRRVRRSLLPVIAVGSMSLSVYVGHVLALAALDTVDAASGLPVLVAFVVAALVLATLWARRFRRGPLEYLLNAATRVTRRVG</sequence>
<dbReference type="InterPro" id="IPR012429">
    <property type="entry name" value="HGSNAT_cat"/>
</dbReference>
<evidence type="ECO:0000259" key="2">
    <source>
        <dbReference type="Pfam" id="PF04235"/>
    </source>
</evidence>
<feature type="domain" description="DUF418" evidence="2">
    <location>
        <begin position="297"/>
        <end position="398"/>
    </location>
</feature>
<feature type="transmembrane region" description="Helical" evidence="1">
    <location>
        <begin position="94"/>
        <end position="115"/>
    </location>
</feature>
<gene>
    <name evidence="4" type="ORF">GCM10010191_64750</name>
</gene>
<dbReference type="Pfam" id="PF04235">
    <property type="entry name" value="DUF418"/>
    <property type="match status" value="1"/>
</dbReference>
<evidence type="ECO:0000313" key="4">
    <source>
        <dbReference type="EMBL" id="GAA2440215.1"/>
    </source>
</evidence>